<evidence type="ECO:0000313" key="3">
    <source>
        <dbReference type="Proteomes" id="UP000314294"/>
    </source>
</evidence>
<comment type="caution">
    <text evidence="2">The sequence shown here is derived from an EMBL/GenBank/DDBJ whole genome shotgun (WGS) entry which is preliminary data.</text>
</comment>
<dbReference type="EMBL" id="SRLO01007694">
    <property type="protein sequence ID" value="TNN27817.1"/>
    <property type="molecule type" value="Genomic_DNA"/>
</dbReference>
<gene>
    <name evidence="2" type="ORF">EYF80_062036</name>
</gene>
<protein>
    <submittedName>
        <fullName evidence="2">Uncharacterized protein</fullName>
    </submittedName>
</protein>
<sequence length="64" mass="6583">MTDGALVAAPSARRQTGRLPGPPPGASRHLASLSTAAPGGGAEVRRSGSRERRGQRSTTRNIGY</sequence>
<feature type="compositionally biased region" description="Basic and acidic residues" evidence="1">
    <location>
        <begin position="43"/>
        <end position="54"/>
    </location>
</feature>
<name>A0A4Z2EFU1_9TELE</name>
<evidence type="ECO:0000256" key="1">
    <source>
        <dbReference type="SAM" id="MobiDB-lite"/>
    </source>
</evidence>
<accession>A0A4Z2EFU1</accession>
<keyword evidence="3" id="KW-1185">Reference proteome</keyword>
<dbReference type="AlphaFoldDB" id="A0A4Z2EFU1"/>
<proteinExistence type="predicted"/>
<evidence type="ECO:0000313" key="2">
    <source>
        <dbReference type="EMBL" id="TNN27817.1"/>
    </source>
</evidence>
<dbReference type="Proteomes" id="UP000314294">
    <property type="component" value="Unassembled WGS sequence"/>
</dbReference>
<feature type="region of interest" description="Disordered" evidence="1">
    <location>
        <begin position="1"/>
        <end position="64"/>
    </location>
</feature>
<organism evidence="2 3">
    <name type="scientific">Liparis tanakae</name>
    <name type="common">Tanaka's snailfish</name>
    <dbReference type="NCBI Taxonomy" id="230148"/>
    <lineage>
        <taxon>Eukaryota</taxon>
        <taxon>Metazoa</taxon>
        <taxon>Chordata</taxon>
        <taxon>Craniata</taxon>
        <taxon>Vertebrata</taxon>
        <taxon>Euteleostomi</taxon>
        <taxon>Actinopterygii</taxon>
        <taxon>Neopterygii</taxon>
        <taxon>Teleostei</taxon>
        <taxon>Neoteleostei</taxon>
        <taxon>Acanthomorphata</taxon>
        <taxon>Eupercaria</taxon>
        <taxon>Perciformes</taxon>
        <taxon>Cottioidei</taxon>
        <taxon>Cottales</taxon>
        <taxon>Liparidae</taxon>
        <taxon>Liparis</taxon>
    </lineage>
</organism>
<reference evidence="2 3" key="1">
    <citation type="submission" date="2019-03" db="EMBL/GenBank/DDBJ databases">
        <title>First draft genome of Liparis tanakae, snailfish: a comprehensive survey of snailfish specific genes.</title>
        <authorList>
            <person name="Kim W."/>
            <person name="Song I."/>
            <person name="Jeong J.-H."/>
            <person name="Kim D."/>
            <person name="Kim S."/>
            <person name="Ryu S."/>
            <person name="Song J.Y."/>
            <person name="Lee S.K."/>
        </authorList>
    </citation>
    <scope>NUCLEOTIDE SEQUENCE [LARGE SCALE GENOMIC DNA]</scope>
    <source>
        <tissue evidence="2">Muscle</tissue>
    </source>
</reference>